<dbReference type="EMBL" id="OOIL02004480">
    <property type="protein sequence ID" value="VFQ92024.1"/>
    <property type="molecule type" value="Genomic_DNA"/>
</dbReference>
<keyword evidence="3" id="KW-1185">Reference proteome</keyword>
<dbReference type="OrthoDB" id="1749251at2759"/>
<organism evidence="2 3">
    <name type="scientific">Cuscuta campestris</name>
    <dbReference type="NCBI Taxonomy" id="132261"/>
    <lineage>
        <taxon>Eukaryota</taxon>
        <taxon>Viridiplantae</taxon>
        <taxon>Streptophyta</taxon>
        <taxon>Embryophyta</taxon>
        <taxon>Tracheophyta</taxon>
        <taxon>Spermatophyta</taxon>
        <taxon>Magnoliopsida</taxon>
        <taxon>eudicotyledons</taxon>
        <taxon>Gunneridae</taxon>
        <taxon>Pentapetalae</taxon>
        <taxon>asterids</taxon>
        <taxon>lamiids</taxon>
        <taxon>Solanales</taxon>
        <taxon>Convolvulaceae</taxon>
        <taxon>Cuscuteae</taxon>
        <taxon>Cuscuta</taxon>
        <taxon>Cuscuta subgen. Grammica</taxon>
        <taxon>Cuscuta sect. Cleistogrammica</taxon>
    </lineage>
</organism>
<evidence type="ECO:0000313" key="3">
    <source>
        <dbReference type="Proteomes" id="UP000595140"/>
    </source>
</evidence>
<evidence type="ECO:0008006" key="4">
    <source>
        <dbReference type="Google" id="ProtNLM"/>
    </source>
</evidence>
<dbReference type="AlphaFoldDB" id="A0A484MW75"/>
<keyword evidence="1" id="KW-0472">Membrane</keyword>
<name>A0A484MW75_9ASTE</name>
<proteinExistence type="predicted"/>
<feature type="transmembrane region" description="Helical" evidence="1">
    <location>
        <begin position="55"/>
        <end position="73"/>
    </location>
</feature>
<sequence>MGDQEGPWPKLMTSIALWKGVRLRPTICVDFKEPIFFLRSSSPFLPPFIFSKEPVFFLLLLISFPFFLFSPPLQLPW</sequence>
<keyword evidence="1" id="KW-0812">Transmembrane</keyword>
<reference evidence="2 3" key="1">
    <citation type="submission" date="2018-04" db="EMBL/GenBank/DDBJ databases">
        <authorList>
            <person name="Vogel A."/>
        </authorList>
    </citation>
    <scope>NUCLEOTIDE SEQUENCE [LARGE SCALE GENOMIC DNA]</scope>
</reference>
<gene>
    <name evidence="2" type="ORF">CCAM_LOCUS33800</name>
</gene>
<evidence type="ECO:0000313" key="2">
    <source>
        <dbReference type="EMBL" id="VFQ92024.1"/>
    </source>
</evidence>
<keyword evidence="1" id="KW-1133">Transmembrane helix</keyword>
<evidence type="ECO:0000256" key="1">
    <source>
        <dbReference type="SAM" id="Phobius"/>
    </source>
</evidence>
<protein>
    <recommendedName>
        <fullName evidence="4">Transmembrane protein</fullName>
    </recommendedName>
</protein>
<accession>A0A484MW75</accession>
<dbReference type="Proteomes" id="UP000595140">
    <property type="component" value="Unassembled WGS sequence"/>
</dbReference>